<sequence>MYYIREKDARRQKIYRRFLQYINRNSKYISDFHNISTVTLNISAIRHRISTYRHFSTIVP</sequence>
<protein>
    <submittedName>
        <fullName evidence="1">Uncharacterized protein</fullName>
    </submittedName>
</protein>
<reference evidence="1 2" key="1">
    <citation type="submission" date="2017-09" db="EMBL/GenBank/DDBJ databases">
        <title>Large-scale bioinformatics analysis of Bacillus genomes uncovers conserved roles of natural products in bacterial physiology.</title>
        <authorList>
            <consortium name="Agbiome Team Llc"/>
            <person name="Bleich R.M."/>
            <person name="Grubbs K.J."/>
            <person name="Santa Maria K.C."/>
            <person name="Allen S.E."/>
            <person name="Farag S."/>
            <person name="Shank E.A."/>
            <person name="Bowers A."/>
        </authorList>
    </citation>
    <scope>NUCLEOTIDE SEQUENCE [LARGE SCALE GENOMIC DNA]</scope>
    <source>
        <strain evidence="1 2">AFS002368</strain>
    </source>
</reference>
<gene>
    <name evidence="1" type="ORF">CN491_19100</name>
</gene>
<comment type="caution">
    <text evidence="1">The sequence shown here is derived from an EMBL/GenBank/DDBJ whole genome shotgun (WGS) entry which is preliminary data.</text>
</comment>
<evidence type="ECO:0000313" key="2">
    <source>
        <dbReference type="Proteomes" id="UP000220900"/>
    </source>
</evidence>
<dbReference type="Proteomes" id="UP000220900">
    <property type="component" value="Unassembled WGS sequence"/>
</dbReference>
<evidence type="ECO:0000313" key="1">
    <source>
        <dbReference type="EMBL" id="PES93846.1"/>
    </source>
</evidence>
<name>A0A2A8LK99_BACCE</name>
<dbReference type="EMBL" id="NTZF01000022">
    <property type="protein sequence ID" value="PES93846.1"/>
    <property type="molecule type" value="Genomic_DNA"/>
</dbReference>
<organism evidence="1 2">
    <name type="scientific">Bacillus cereus</name>
    <dbReference type="NCBI Taxonomy" id="1396"/>
    <lineage>
        <taxon>Bacteria</taxon>
        <taxon>Bacillati</taxon>
        <taxon>Bacillota</taxon>
        <taxon>Bacilli</taxon>
        <taxon>Bacillales</taxon>
        <taxon>Bacillaceae</taxon>
        <taxon>Bacillus</taxon>
        <taxon>Bacillus cereus group</taxon>
    </lineage>
</organism>
<accession>A0A2A8LK99</accession>
<proteinExistence type="predicted"/>
<dbReference type="AlphaFoldDB" id="A0A2A8LK99"/>